<evidence type="ECO:0000313" key="3">
    <source>
        <dbReference type="EMBL" id="KAG0668709.1"/>
    </source>
</evidence>
<dbReference type="Pfam" id="PF20994">
    <property type="entry name" value="CENPU"/>
    <property type="match status" value="1"/>
</dbReference>
<keyword evidence="4" id="KW-1185">Reference proteome</keyword>
<accession>A0A9P7BAE2</accession>
<dbReference type="AlphaFoldDB" id="A0A9P7BAE2"/>
<name>A0A9P7BAE2_MAUEX</name>
<keyword evidence="1" id="KW-0175">Coiled coil</keyword>
<dbReference type="OrthoDB" id="4067487at2759"/>
<proteinExistence type="predicted"/>
<evidence type="ECO:0000259" key="2">
    <source>
        <dbReference type="Pfam" id="PF20994"/>
    </source>
</evidence>
<dbReference type="Proteomes" id="UP000750334">
    <property type="component" value="Unassembled WGS sequence"/>
</dbReference>
<sequence>MDRDTRILYRQRGSNLRKTVDEDNVLVIRTPMKLGDTNNFLEDDRLRNISTLKKRSREDEGEPEPQIGIPYEGYEEQEQEQEPVLSPILNNHGYNNSGGRNEPRSKYQRMATRVTNFTNLPISDLTVNESRIRCYDIFKDLIQFLFKENLMRKAQIDINKYKDNNEEIQTMMYKLDYKIFDKIVIGITKDLNDIKDINIANNILIHNLQRLQKRGNKLNMELINYRTQLTELMTNEDYWSQNKTDQINLQERLKLNQELKQLTKLVSTSNKEQPTQQPDSNYTNLQTVIELIDPQYGIVNKINKINDKLRKQSI</sequence>
<organism evidence="3 4">
    <name type="scientific">Maudiozyma exigua</name>
    <name type="common">Yeast</name>
    <name type="synonym">Kazachstania exigua</name>
    <dbReference type="NCBI Taxonomy" id="34358"/>
    <lineage>
        <taxon>Eukaryota</taxon>
        <taxon>Fungi</taxon>
        <taxon>Dikarya</taxon>
        <taxon>Ascomycota</taxon>
        <taxon>Saccharomycotina</taxon>
        <taxon>Saccharomycetes</taxon>
        <taxon>Saccharomycetales</taxon>
        <taxon>Saccharomycetaceae</taxon>
        <taxon>Maudiozyma</taxon>
    </lineage>
</organism>
<gene>
    <name evidence="3" type="ORF">C6P45_004484</name>
</gene>
<evidence type="ECO:0000313" key="4">
    <source>
        <dbReference type="Proteomes" id="UP000750334"/>
    </source>
</evidence>
<evidence type="ECO:0000256" key="1">
    <source>
        <dbReference type="SAM" id="Coils"/>
    </source>
</evidence>
<protein>
    <recommendedName>
        <fullName evidence="2">Inner kinetochore subunit AME1 domain-containing protein</fullName>
    </recommendedName>
</protein>
<dbReference type="EMBL" id="PUHR01000060">
    <property type="protein sequence ID" value="KAG0668709.1"/>
    <property type="molecule type" value="Genomic_DNA"/>
</dbReference>
<comment type="caution">
    <text evidence="3">The sequence shown here is derived from an EMBL/GenBank/DDBJ whole genome shotgun (WGS) entry which is preliminary data.</text>
</comment>
<reference evidence="3 4" key="1">
    <citation type="submission" date="2020-11" db="EMBL/GenBank/DDBJ databases">
        <title>Kefir isolates.</title>
        <authorList>
            <person name="Marcisauskas S."/>
            <person name="Kim Y."/>
            <person name="Blasche S."/>
        </authorList>
    </citation>
    <scope>NUCLEOTIDE SEQUENCE [LARGE SCALE GENOMIC DNA]</scope>
    <source>
        <strain evidence="3 4">OG2</strain>
    </source>
</reference>
<feature type="domain" description="Inner kinetochore subunit AME1" evidence="2">
    <location>
        <begin position="113"/>
        <end position="311"/>
    </location>
</feature>
<dbReference type="InterPro" id="IPR048743">
    <property type="entry name" value="AME1"/>
</dbReference>
<feature type="coiled-coil region" evidence="1">
    <location>
        <begin position="151"/>
        <end position="228"/>
    </location>
</feature>